<feature type="transmembrane region" description="Helical" evidence="1">
    <location>
        <begin position="594"/>
        <end position="612"/>
    </location>
</feature>
<dbReference type="PANTHER" id="PTHR13304">
    <property type="entry name" value="GLYCOSYLPHOSPHATIDYLINOSITOL ANCHOR ATTACHMENT 1 PROTEIN"/>
    <property type="match status" value="1"/>
</dbReference>
<dbReference type="Pfam" id="PF04114">
    <property type="entry name" value="Gaa1"/>
    <property type="match status" value="1"/>
</dbReference>
<accession>T2MJ81</accession>
<name>T2MJ81_HYDVU</name>
<sequence>MLVHWDGKLMDTLDSKRTDDRLPILVSEADETKLLGVPLLPNSTKETGKVLVDIITKVTTKFLREWNCEENIFGMVFNTTSSNTDEKTKYHYPRMMFVEEERQQEMAKFFCESLVQPFIRGDYKELVQLCLLIITKGSEPKNFKMRYPGTLHKARQMSKLLYTLKIVLLSRQIKEHFQKAEIVTSNQIRKLERFVVFTICCVSVYVQWWLVCPVPASAPFNDLILVENLVKFAEHDSALVENACMAVNTLDFINEDLDGRAGSLQVAVTIDLHSDHFTHFDLFVDGLNGQLPNLDVFNVVVRIAQYENIPLKLSHQLRFASTSNYAVNLQTLLSMMVVQSTGYPSGNHGMFFKYRVEAVTLRSVHDRKISDVRYHIGFESLGRFIEGVFRSFNNMLERFHHSYFLYILPNAYHYISIGLYMPAFGCLMLPIVLTLLVTWIKLFKLDIPEENRDISGESENEVQDERFKEIIAWSEPPKREKGEMEPRNDRRDGRIGGGVVICIVCGYKKANFVAINRLFSNPDWLTCFNGKSVQEVKDLVQPILLRHKMQSDIIHLRIYLVVCRGNEVDFLILYFFSTIQLAVAITVLSLLNFSAAYIIGIFYVVLCLLPYYKTRTVSMIFSQKLVLEKGINKLLKIREGGAKNVMSSVYATTPV</sequence>
<feature type="transmembrane region" description="Helical" evidence="1">
    <location>
        <begin position="419"/>
        <end position="442"/>
    </location>
</feature>
<dbReference type="GO" id="GO:0016255">
    <property type="term" value="P:attachment of GPI anchor to protein"/>
    <property type="evidence" value="ECO:0007669"/>
    <property type="project" value="TreeGrafter"/>
</dbReference>
<evidence type="ECO:0000256" key="1">
    <source>
        <dbReference type="SAM" id="Phobius"/>
    </source>
</evidence>
<dbReference type="AlphaFoldDB" id="T2MJ81"/>
<feature type="non-terminal residue" evidence="2">
    <location>
        <position position="1"/>
    </location>
</feature>
<evidence type="ECO:0000313" key="2">
    <source>
        <dbReference type="EMBL" id="CDG71995.1"/>
    </source>
</evidence>
<keyword evidence="1" id="KW-0472">Membrane</keyword>
<proteinExistence type="evidence at transcript level"/>
<feature type="transmembrane region" description="Helical" evidence="1">
    <location>
        <begin position="570"/>
        <end position="588"/>
    </location>
</feature>
<keyword evidence="1" id="KW-0812">Transmembrane</keyword>
<reference evidence="2" key="1">
    <citation type="journal article" date="2013" name="Genome Biol. Evol.">
        <title>Punctuated emergences of genetic and phenotypic innovations in eumetazoan, bilaterian, euteleostome, and hominidae ancestors.</title>
        <authorList>
            <person name="Wenger Y."/>
            <person name="Galliot B."/>
        </authorList>
    </citation>
    <scope>NUCLEOTIDE SEQUENCE</scope>
    <source>
        <tissue evidence="2">Whole animals</tissue>
    </source>
</reference>
<dbReference type="InterPro" id="IPR007246">
    <property type="entry name" value="Gaa1"/>
</dbReference>
<organism evidence="2">
    <name type="scientific">Hydra vulgaris</name>
    <name type="common">Hydra</name>
    <name type="synonym">Hydra attenuata</name>
    <dbReference type="NCBI Taxonomy" id="6087"/>
    <lineage>
        <taxon>Eukaryota</taxon>
        <taxon>Metazoa</taxon>
        <taxon>Cnidaria</taxon>
        <taxon>Hydrozoa</taxon>
        <taxon>Hydroidolina</taxon>
        <taxon>Anthoathecata</taxon>
        <taxon>Aplanulata</taxon>
        <taxon>Hydridae</taxon>
        <taxon>Hydra</taxon>
    </lineage>
</organism>
<dbReference type="OrthoDB" id="445301at2759"/>
<protein>
    <submittedName>
        <fullName evidence="2">Glycosylphosphatidylinositol anchor attachment 1 protein</fullName>
    </submittedName>
</protein>
<dbReference type="GO" id="GO:0042765">
    <property type="term" value="C:GPI-anchor transamidase complex"/>
    <property type="evidence" value="ECO:0007669"/>
    <property type="project" value="InterPro"/>
</dbReference>
<dbReference type="EMBL" id="HAAD01005763">
    <property type="protein sequence ID" value="CDG71995.1"/>
    <property type="molecule type" value="mRNA"/>
</dbReference>
<gene>
    <name evidence="2" type="primary">GPAA1</name>
</gene>
<dbReference type="PANTHER" id="PTHR13304:SF0">
    <property type="entry name" value="GLYCOSYLPHOSPHATIDYLINOSITOL ANCHOR ATTACHMENT 1 PROTEIN"/>
    <property type="match status" value="1"/>
</dbReference>
<keyword evidence="1" id="KW-1133">Transmembrane helix</keyword>